<name>A0AAV1HYK4_9CHLO</name>
<feature type="compositionally biased region" description="Basic and acidic residues" evidence="2">
    <location>
        <begin position="121"/>
        <end position="143"/>
    </location>
</feature>
<comment type="caution">
    <text evidence="3">The sequence shown here is derived from an EMBL/GenBank/DDBJ whole genome shotgun (WGS) entry which is preliminary data.</text>
</comment>
<feature type="coiled-coil region" evidence="1">
    <location>
        <begin position="244"/>
        <end position="278"/>
    </location>
</feature>
<dbReference type="AlphaFoldDB" id="A0AAV1HYK4"/>
<keyword evidence="1" id="KW-0175">Coiled coil</keyword>
<evidence type="ECO:0000256" key="1">
    <source>
        <dbReference type="SAM" id="Coils"/>
    </source>
</evidence>
<reference evidence="3 4" key="1">
    <citation type="submission" date="2023-10" db="EMBL/GenBank/DDBJ databases">
        <authorList>
            <person name="Maclean D."/>
            <person name="Macfadyen A."/>
        </authorList>
    </citation>
    <scope>NUCLEOTIDE SEQUENCE [LARGE SCALE GENOMIC DNA]</scope>
</reference>
<organism evidence="3 4">
    <name type="scientific">Coccomyxa viridis</name>
    <dbReference type="NCBI Taxonomy" id="1274662"/>
    <lineage>
        <taxon>Eukaryota</taxon>
        <taxon>Viridiplantae</taxon>
        <taxon>Chlorophyta</taxon>
        <taxon>core chlorophytes</taxon>
        <taxon>Trebouxiophyceae</taxon>
        <taxon>Trebouxiophyceae incertae sedis</taxon>
        <taxon>Coccomyxaceae</taxon>
        <taxon>Coccomyxa</taxon>
    </lineage>
</organism>
<sequence length="297" mass="33238">MAAKAEFYDSYVGAVKALSAERKKKYLDTIKRGKVGTLMQTECYAVKSDTISEIVGKSSPQNSSYFAILYKGWPLDSQANPLRVKAAFKTIHGTISTSGGAIVPCSMIDAHGLEVQVTKEGFDQAEPPKKYGRQEELAEHPEAQKTPTNRTPKAQLNPDGSVGTKRRRSTARTKPQESDKDESMSVGKSDDEDDDDDEVGGDDAEESSDLEGEKRITHQEFDEFLHRVRTGLFEDGNRVSIVEHEKLLNAYTKLEAKYDKLKKEADEDKATAETLRRELDGWGRFQRVLDESRPKKE</sequence>
<accession>A0AAV1HYK4</accession>
<evidence type="ECO:0000313" key="3">
    <source>
        <dbReference type="EMBL" id="CAK0765685.1"/>
    </source>
</evidence>
<proteinExistence type="predicted"/>
<gene>
    <name evidence="3" type="ORF">CVIRNUC_003283</name>
</gene>
<feature type="compositionally biased region" description="Acidic residues" evidence="2">
    <location>
        <begin position="190"/>
        <end position="210"/>
    </location>
</feature>
<keyword evidence="4" id="KW-1185">Reference proteome</keyword>
<dbReference type="EMBL" id="CAUYUE010000004">
    <property type="protein sequence ID" value="CAK0765685.1"/>
    <property type="molecule type" value="Genomic_DNA"/>
</dbReference>
<protein>
    <submittedName>
        <fullName evidence="3">Uncharacterized protein</fullName>
    </submittedName>
</protein>
<evidence type="ECO:0000313" key="4">
    <source>
        <dbReference type="Proteomes" id="UP001314263"/>
    </source>
</evidence>
<evidence type="ECO:0000256" key="2">
    <source>
        <dbReference type="SAM" id="MobiDB-lite"/>
    </source>
</evidence>
<feature type="compositionally biased region" description="Basic and acidic residues" evidence="2">
    <location>
        <begin position="211"/>
        <end position="220"/>
    </location>
</feature>
<dbReference type="Proteomes" id="UP001314263">
    <property type="component" value="Unassembled WGS sequence"/>
</dbReference>
<feature type="compositionally biased region" description="Basic and acidic residues" evidence="2">
    <location>
        <begin position="174"/>
        <end position="183"/>
    </location>
</feature>
<feature type="region of interest" description="Disordered" evidence="2">
    <location>
        <begin position="121"/>
        <end position="220"/>
    </location>
</feature>
<feature type="compositionally biased region" description="Polar residues" evidence="2">
    <location>
        <begin position="145"/>
        <end position="154"/>
    </location>
</feature>